<evidence type="ECO:0000259" key="4">
    <source>
        <dbReference type="Pfam" id="PF17799"/>
    </source>
</evidence>
<dbReference type="InterPro" id="IPR035979">
    <property type="entry name" value="RBD_domain_sf"/>
</dbReference>
<feature type="domain" description="Ribosomal RNA-processing protein 7 C-terminal" evidence="3">
    <location>
        <begin position="192"/>
        <end position="295"/>
    </location>
</feature>
<feature type="domain" description="Ribosomal RNA-processing protein 7 C-terminal" evidence="3">
    <location>
        <begin position="316"/>
        <end position="343"/>
    </location>
</feature>
<evidence type="ECO:0000256" key="2">
    <source>
        <dbReference type="SAM" id="MobiDB-lite"/>
    </source>
</evidence>
<dbReference type="Pfam" id="PF17799">
    <property type="entry name" value="RRM_Rrp7"/>
    <property type="match status" value="1"/>
</dbReference>
<sequence length="343" mass="38190">MSKTAPATVVSGFTVFPIRYSDDATHYMYARQHGGAKKQESNTKQALPSDRTLFLVNVPPDATDREVILFFRSCGTVEKVLFDGSADEEEESEEEEEEEDVGSSDGDMDDGEQPRKKRRLEEGKKPQVTPLPGKPLRHIRKTGQTAHVVFLDASSLPRALSLAQKPRLWSNTHEKDAPPLGLAHYTALYASLRPPLDAVRAHADTSIALYEYELAKSKQKSKYKKGEAIVDDDGFTLVTRGGAYGKTLGGGVAVASKRFQAARSGKAGRARSGRKEPKEKESFYAFQKAEKQRKGAYDRRSDSSSHNLVLILVLAELMDLKKNWEADKAKVEKLKASRRFRPY</sequence>
<evidence type="ECO:0000313" key="6">
    <source>
        <dbReference type="Proteomes" id="UP001556367"/>
    </source>
</evidence>
<dbReference type="InterPro" id="IPR012677">
    <property type="entry name" value="Nucleotide-bd_a/b_plait_sf"/>
</dbReference>
<dbReference type="PANTHER" id="PTHR13191:SF0">
    <property type="entry name" value="RIBOSOMAL RNA-PROCESSING PROTEIN 7 HOMOLOG A-RELATED"/>
    <property type="match status" value="1"/>
</dbReference>
<dbReference type="InterPro" id="IPR024326">
    <property type="entry name" value="RRP7_C"/>
</dbReference>
<evidence type="ECO:0000259" key="3">
    <source>
        <dbReference type="Pfam" id="PF12923"/>
    </source>
</evidence>
<feature type="compositionally biased region" description="Acidic residues" evidence="2">
    <location>
        <begin position="85"/>
        <end position="111"/>
    </location>
</feature>
<comment type="caution">
    <text evidence="5">The sequence shown here is derived from an EMBL/GenBank/DDBJ whole genome shotgun (WGS) entry which is preliminary data.</text>
</comment>
<dbReference type="Gene3D" id="3.30.70.330">
    <property type="match status" value="1"/>
</dbReference>
<dbReference type="Gene3D" id="6.10.250.1770">
    <property type="match status" value="1"/>
</dbReference>
<feature type="region of interest" description="Disordered" evidence="2">
    <location>
        <begin position="84"/>
        <end position="137"/>
    </location>
</feature>
<evidence type="ECO:0000256" key="1">
    <source>
        <dbReference type="ARBA" id="ARBA00006110"/>
    </source>
</evidence>
<gene>
    <name evidence="5" type="ORF">HGRIS_009283</name>
</gene>
<dbReference type="SUPFAM" id="SSF54928">
    <property type="entry name" value="RNA-binding domain, RBD"/>
    <property type="match status" value="1"/>
</dbReference>
<feature type="compositionally biased region" description="Basic and acidic residues" evidence="2">
    <location>
        <begin position="273"/>
        <end position="285"/>
    </location>
</feature>
<dbReference type="InterPro" id="IPR040447">
    <property type="entry name" value="RRM_Rrp7"/>
</dbReference>
<dbReference type="InterPro" id="IPR040446">
    <property type="entry name" value="RRP7"/>
</dbReference>
<dbReference type="Pfam" id="PF12923">
    <property type="entry name" value="RRP7"/>
    <property type="match status" value="2"/>
</dbReference>
<organism evidence="5 6">
    <name type="scientific">Hohenbuehelia grisea</name>
    <dbReference type="NCBI Taxonomy" id="104357"/>
    <lineage>
        <taxon>Eukaryota</taxon>
        <taxon>Fungi</taxon>
        <taxon>Dikarya</taxon>
        <taxon>Basidiomycota</taxon>
        <taxon>Agaricomycotina</taxon>
        <taxon>Agaricomycetes</taxon>
        <taxon>Agaricomycetidae</taxon>
        <taxon>Agaricales</taxon>
        <taxon>Pleurotineae</taxon>
        <taxon>Pleurotaceae</taxon>
        <taxon>Hohenbuehelia</taxon>
    </lineage>
</organism>
<feature type="domain" description="Rrp7 RRM-like N-terminal" evidence="4">
    <location>
        <begin position="10"/>
        <end position="167"/>
    </location>
</feature>
<reference evidence="6" key="1">
    <citation type="submission" date="2024-06" db="EMBL/GenBank/DDBJ databases">
        <title>Multi-omics analyses provide insights into the biosynthesis of the anticancer antibiotic pleurotin in Hohenbuehelia grisea.</title>
        <authorList>
            <person name="Weaver J.A."/>
            <person name="Alberti F."/>
        </authorList>
    </citation>
    <scope>NUCLEOTIDE SEQUENCE [LARGE SCALE GENOMIC DNA]</scope>
    <source>
        <strain evidence="6">T-177</strain>
    </source>
</reference>
<feature type="region of interest" description="Disordered" evidence="2">
    <location>
        <begin position="263"/>
        <end position="285"/>
    </location>
</feature>
<comment type="similarity">
    <text evidence="1">Belongs to the RRP7 family.</text>
</comment>
<dbReference type="Proteomes" id="UP001556367">
    <property type="component" value="Unassembled WGS sequence"/>
</dbReference>
<accession>A0ABR3J0N2</accession>
<protein>
    <submittedName>
        <fullName evidence="5">Uncharacterized protein</fullName>
    </submittedName>
</protein>
<evidence type="ECO:0000313" key="5">
    <source>
        <dbReference type="EMBL" id="KAL0949205.1"/>
    </source>
</evidence>
<keyword evidence="6" id="KW-1185">Reference proteome</keyword>
<name>A0ABR3J0N2_9AGAR</name>
<proteinExistence type="inferred from homology"/>
<dbReference type="PANTHER" id="PTHR13191">
    <property type="entry name" value="RIBOSOMAL RNA PROCESSING PROTEIN 7-RELATED"/>
    <property type="match status" value="1"/>
</dbReference>
<dbReference type="EMBL" id="JASNQZ010000012">
    <property type="protein sequence ID" value="KAL0949205.1"/>
    <property type="molecule type" value="Genomic_DNA"/>
</dbReference>